<organism evidence="2 3">
    <name type="scientific">Sanguibacter antarcticus</name>
    <dbReference type="NCBI Taxonomy" id="372484"/>
    <lineage>
        <taxon>Bacteria</taxon>
        <taxon>Bacillati</taxon>
        <taxon>Actinomycetota</taxon>
        <taxon>Actinomycetes</taxon>
        <taxon>Micrococcales</taxon>
        <taxon>Sanguibacteraceae</taxon>
        <taxon>Sanguibacter</taxon>
    </lineage>
</organism>
<evidence type="ECO:0000313" key="3">
    <source>
        <dbReference type="Proteomes" id="UP000225548"/>
    </source>
</evidence>
<accession>A0A2A9E6C2</accession>
<feature type="transmembrane region" description="Helical" evidence="1">
    <location>
        <begin position="52"/>
        <end position="69"/>
    </location>
</feature>
<keyword evidence="1" id="KW-0812">Transmembrane</keyword>
<sequence>MNAVPDDAASSAPLPPGAQHERTALAWQRTLMSAALGGILLTLTAIRTDATLIGGASGALVVYVAWRLGHRGPAHELRGGRRTAISDGLVRIVGVVVALALLGAAMALVHATSGTR</sequence>
<name>A0A2A9E6C2_9MICO</name>
<keyword evidence="1" id="KW-1133">Transmembrane helix</keyword>
<dbReference type="RefSeq" id="WP_098454888.1">
    <property type="nucleotide sequence ID" value="NZ_PDJG01000001.1"/>
</dbReference>
<comment type="caution">
    <text evidence="2">The sequence shown here is derived from an EMBL/GenBank/DDBJ whole genome shotgun (WGS) entry which is preliminary data.</text>
</comment>
<dbReference type="EMBL" id="PDJG01000001">
    <property type="protein sequence ID" value="PFG33720.1"/>
    <property type="molecule type" value="Genomic_DNA"/>
</dbReference>
<reference evidence="2 3" key="1">
    <citation type="submission" date="2017-10" db="EMBL/GenBank/DDBJ databases">
        <title>Sequencing the genomes of 1000 actinobacteria strains.</title>
        <authorList>
            <person name="Klenk H.-P."/>
        </authorList>
    </citation>
    <scope>NUCLEOTIDE SEQUENCE [LARGE SCALE GENOMIC DNA]</scope>
    <source>
        <strain evidence="2 3">DSM 18966</strain>
    </source>
</reference>
<evidence type="ECO:0000313" key="2">
    <source>
        <dbReference type="EMBL" id="PFG33720.1"/>
    </source>
</evidence>
<feature type="transmembrane region" description="Helical" evidence="1">
    <location>
        <begin position="89"/>
        <end position="111"/>
    </location>
</feature>
<dbReference type="AlphaFoldDB" id="A0A2A9E6C2"/>
<proteinExistence type="predicted"/>
<dbReference type="Proteomes" id="UP000225548">
    <property type="component" value="Unassembled WGS sequence"/>
</dbReference>
<gene>
    <name evidence="2" type="ORF">ATL42_1607</name>
</gene>
<protein>
    <submittedName>
        <fullName evidence="2">Uncharacterized protein DUF202</fullName>
    </submittedName>
</protein>
<keyword evidence="1" id="KW-0472">Membrane</keyword>
<evidence type="ECO:0000256" key="1">
    <source>
        <dbReference type="SAM" id="Phobius"/>
    </source>
</evidence>
<keyword evidence="3" id="KW-1185">Reference proteome</keyword>